<organism evidence="3 4">
    <name type="scientific">Candidatus Roizmanbacteria bacterium RIFCSPLOWO2_01_FULL_45_11</name>
    <dbReference type="NCBI Taxonomy" id="1802070"/>
    <lineage>
        <taxon>Bacteria</taxon>
        <taxon>Candidatus Roizmaniibacteriota</taxon>
    </lineage>
</organism>
<dbReference type="PANTHER" id="PTHR43685:SF3">
    <property type="entry name" value="SLR2126 PROTEIN"/>
    <property type="match status" value="1"/>
</dbReference>
<comment type="caution">
    <text evidence="3">The sequence shown here is derived from an EMBL/GenBank/DDBJ whole genome shotgun (WGS) entry which is preliminary data.</text>
</comment>
<keyword evidence="1" id="KW-1133">Transmembrane helix</keyword>
<dbReference type="PANTHER" id="PTHR43685">
    <property type="entry name" value="GLYCOSYLTRANSFERASE"/>
    <property type="match status" value="1"/>
</dbReference>
<feature type="domain" description="Glycosyltransferase 2-like" evidence="2">
    <location>
        <begin position="8"/>
        <end position="128"/>
    </location>
</feature>
<feature type="transmembrane region" description="Helical" evidence="1">
    <location>
        <begin position="268"/>
        <end position="288"/>
    </location>
</feature>
<dbReference type="InterPro" id="IPR029044">
    <property type="entry name" value="Nucleotide-diphossugar_trans"/>
</dbReference>
<evidence type="ECO:0000256" key="1">
    <source>
        <dbReference type="SAM" id="Phobius"/>
    </source>
</evidence>
<dbReference type="Gene3D" id="3.90.550.10">
    <property type="entry name" value="Spore Coat Polysaccharide Biosynthesis Protein SpsA, Chain A"/>
    <property type="match status" value="1"/>
</dbReference>
<accession>A0A1F7JHS4</accession>
<dbReference type="SUPFAM" id="SSF53448">
    <property type="entry name" value="Nucleotide-diphospho-sugar transferases"/>
    <property type="match status" value="1"/>
</dbReference>
<dbReference type="Proteomes" id="UP000178486">
    <property type="component" value="Unassembled WGS sequence"/>
</dbReference>
<feature type="transmembrane region" description="Helical" evidence="1">
    <location>
        <begin position="243"/>
        <end position="261"/>
    </location>
</feature>
<dbReference type="InterPro" id="IPR050834">
    <property type="entry name" value="Glycosyltransf_2"/>
</dbReference>
<evidence type="ECO:0000259" key="2">
    <source>
        <dbReference type="Pfam" id="PF00535"/>
    </source>
</evidence>
<name>A0A1F7JHS4_9BACT</name>
<reference evidence="3 4" key="1">
    <citation type="journal article" date="2016" name="Nat. Commun.">
        <title>Thousands of microbial genomes shed light on interconnected biogeochemical processes in an aquifer system.</title>
        <authorList>
            <person name="Anantharaman K."/>
            <person name="Brown C.T."/>
            <person name="Hug L.A."/>
            <person name="Sharon I."/>
            <person name="Castelle C.J."/>
            <person name="Probst A.J."/>
            <person name="Thomas B.C."/>
            <person name="Singh A."/>
            <person name="Wilkins M.J."/>
            <person name="Karaoz U."/>
            <person name="Brodie E.L."/>
            <person name="Williams K.H."/>
            <person name="Hubbard S.S."/>
            <person name="Banfield J.F."/>
        </authorList>
    </citation>
    <scope>NUCLEOTIDE SEQUENCE [LARGE SCALE GENOMIC DNA]</scope>
</reference>
<evidence type="ECO:0000313" key="3">
    <source>
        <dbReference type="EMBL" id="OGK55171.1"/>
    </source>
</evidence>
<feature type="transmembrane region" description="Helical" evidence="1">
    <location>
        <begin position="294"/>
        <end position="313"/>
    </location>
</feature>
<evidence type="ECO:0000313" key="4">
    <source>
        <dbReference type="Proteomes" id="UP000178486"/>
    </source>
</evidence>
<keyword evidence="1" id="KW-0812">Transmembrane</keyword>
<proteinExistence type="predicted"/>
<sequence length="339" mass="37965">MMKYPFISVIFPVEKKTAYLTQALEQYARQTYRHFEVIISSTRPVPLKHPFVSVVVNPHFAHDVSSKRNVVLTYASGTIFVFNDDDVYVPPDYLAHVKGVFANKQIVAACGPLLTPPDDSFMQKASGAVWESYLGSFGAGMYRSKVMSRRTVYDYPAANLVVRADVFKTINGFTPHLFPGEDTKLCLDIVNTFGKGVTYDPRLVAYHHRKALFHDHLRQVGRYGTQRGWFAITYPETSFRIQYFLPAALTAYILLLPFIFVTNVVNPVYALVPLIMYGMLAAIEGSILAGTYGITIAGIATAGIISTHMYYGICFSKSFAGKIVSRVTTFIRLVTKKME</sequence>
<protein>
    <recommendedName>
        <fullName evidence="2">Glycosyltransferase 2-like domain-containing protein</fullName>
    </recommendedName>
</protein>
<dbReference type="InterPro" id="IPR001173">
    <property type="entry name" value="Glyco_trans_2-like"/>
</dbReference>
<dbReference type="EMBL" id="MGAU01000021">
    <property type="protein sequence ID" value="OGK55171.1"/>
    <property type="molecule type" value="Genomic_DNA"/>
</dbReference>
<dbReference type="Pfam" id="PF00535">
    <property type="entry name" value="Glycos_transf_2"/>
    <property type="match status" value="1"/>
</dbReference>
<keyword evidence="1" id="KW-0472">Membrane</keyword>
<gene>
    <name evidence="3" type="ORF">A3B56_02795</name>
</gene>
<dbReference type="AlphaFoldDB" id="A0A1F7JHS4"/>